<gene>
    <name evidence="2" type="ORF">C7A10_28020</name>
</gene>
<accession>A0A2T0HPB2</accession>
<reference evidence="2 3" key="1">
    <citation type="submission" date="2018-03" db="EMBL/GenBank/DDBJ databases">
        <title>Blue discolouration in mozzarella cheese caused by Pseudomonas fluorescens.</title>
        <authorList>
            <person name="Chiesa F."/>
            <person name="Dalmasso A."/>
            <person name="Lomonaco S."/>
        </authorList>
    </citation>
    <scope>NUCLEOTIDE SEQUENCE [LARGE SCALE GENOMIC DNA]</scope>
    <source>
        <strain evidence="2 3">11293</strain>
    </source>
</reference>
<evidence type="ECO:0000313" key="3">
    <source>
        <dbReference type="Proteomes" id="UP000239731"/>
    </source>
</evidence>
<dbReference type="Proteomes" id="UP000239731">
    <property type="component" value="Unassembled WGS sequence"/>
</dbReference>
<dbReference type="Pfam" id="PF11679">
    <property type="entry name" value="DUF3275"/>
    <property type="match status" value="1"/>
</dbReference>
<comment type="caution">
    <text evidence="2">The sequence shown here is derived from an EMBL/GenBank/DDBJ whole genome shotgun (WGS) entry which is preliminary data.</text>
</comment>
<evidence type="ECO:0000256" key="1">
    <source>
        <dbReference type="SAM" id="MobiDB-lite"/>
    </source>
</evidence>
<evidence type="ECO:0000313" key="2">
    <source>
        <dbReference type="EMBL" id="PRW84934.1"/>
    </source>
</evidence>
<dbReference type="AlphaFoldDB" id="A0A2T0HPB2"/>
<protein>
    <recommendedName>
        <fullName evidence="4">DUF3275 family protein</fullName>
    </recommendedName>
</protein>
<name>A0A2T0HPB2_PSEFL</name>
<organism evidence="2 3">
    <name type="scientific">Pseudomonas fluorescens</name>
    <dbReference type="NCBI Taxonomy" id="294"/>
    <lineage>
        <taxon>Bacteria</taxon>
        <taxon>Pseudomonadati</taxon>
        <taxon>Pseudomonadota</taxon>
        <taxon>Gammaproteobacteria</taxon>
        <taxon>Pseudomonadales</taxon>
        <taxon>Pseudomonadaceae</taxon>
        <taxon>Pseudomonas</taxon>
    </lineage>
</organism>
<sequence length="217" mass="24045">MINIPGQLAIRTISGRNGEFNVGRLSTSIGEFVIKDALLDQYDEGKYRGDFLITEIRPSYYSTAGRLVVEIRAKLESMSLDDVDNLTAEDAAKLSPSEPDPIDEESSSTQTKPARQRKTLPFTTAVSNVDKPSSPEDAPFGMPLPSSENATELDAILFGTIWPLGDAVKLDTTVDRQRLRQQCTRLGELGYVLDFKQQTWNCQSPTLRELHHQGSTP</sequence>
<dbReference type="RefSeq" id="WP_106118564.1">
    <property type="nucleotide sequence ID" value="NZ_PVUH01000027.1"/>
</dbReference>
<feature type="region of interest" description="Disordered" evidence="1">
    <location>
        <begin position="92"/>
        <end position="119"/>
    </location>
</feature>
<proteinExistence type="predicted"/>
<evidence type="ECO:0008006" key="4">
    <source>
        <dbReference type="Google" id="ProtNLM"/>
    </source>
</evidence>
<dbReference type="EMBL" id="PVUH01000027">
    <property type="protein sequence ID" value="PRW84934.1"/>
    <property type="molecule type" value="Genomic_DNA"/>
</dbReference>
<dbReference type="InterPro" id="IPR021693">
    <property type="entry name" value="DUF3275"/>
</dbReference>